<organism evidence="2 3">
    <name type="scientific">Eumeta variegata</name>
    <name type="common">Bagworm moth</name>
    <name type="synonym">Eumeta japonica</name>
    <dbReference type="NCBI Taxonomy" id="151549"/>
    <lineage>
        <taxon>Eukaryota</taxon>
        <taxon>Metazoa</taxon>
        <taxon>Ecdysozoa</taxon>
        <taxon>Arthropoda</taxon>
        <taxon>Hexapoda</taxon>
        <taxon>Insecta</taxon>
        <taxon>Pterygota</taxon>
        <taxon>Neoptera</taxon>
        <taxon>Endopterygota</taxon>
        <taxon>Lepidoptera</taxon>
        <taxon>Glossata</taxon>
        <taxon>Ditrysia</taxon>
        <taxon>Tineoidea</taxon>
        <taxon>Psychidae</taxon>
        <taxon>Oiketicinae</taxon>
        <taxon>Eumeta</taxon>
    </lineage>
</organism>
<dbReference type="Proteomes" id="UP000299102">
    <property type="component" value="Unassembled WGS sequence"/>
</dbReference>
<evidence type="ECO:0000313" key="3">
    <source>
        <dbReference type="Proteomes" id="UP000299102"/>
    </source>
</evidence>
<protein>
    <submittedName>
        <fullName evidence="2">Uncharacterized protein</fullName>
    </submittedName>
</protein>
<gene>
    <name evidence="2" type="ORF">EVAR_61809_1</name>
</gene>
<feature type="region of interest" description="Disordered" evidence="1">
    <location>
        <begin position="1"/>
        <end position="26"/>
    </location>
</feature>
<sequence length="102" mass="10745">MFDRASSCGRLHRARRSRPAPSYATRRIRRSAWAALGRGARPARPAPPPAAALSDVPYAVGGGCTSVGRRCRTETEHRFASSAVGSRRSNMTGPGPADAPAS</sequence>
<feature type="compositionally biased region" description="Polar residues" evidence="1">
    <location>
        <begin position="83"/>
        <end position="92"/>
    </location>
</feature>
<reference evidence="2 3" key="1">
    <citation type="journal article" date="2019" name="Commun. Biol.">
        <title>The bagworm genome reveals a unique fibroin gene that provides high tensile strength.</title>
        <authorList>
            <person name="Kono N."/>
            <person name="Nakamura H."/>
            <person name="Ohtoshi R."/>
            <person name="Tomita M."/>
            <person name="Numata K."/>
            <person name="Arakawa K."/>
        </authorList>
    </citation>
    <scope>NUCLEOTIDE SEQUENCE [LARGE SCALE GENOMIC DNA]</scope>
</reference>
<comment type="caution">
    <text evidence="2">The sequence shown here is derived from an EMBL/GenBank/DDBJ whole genome shotgun (WGS) entry which is preliminary data.</text>
</comment>
<accession>A0A4C1YYH4</accession>
<feature type="region of interest" description="Disordered" evidence="1">
    <location>
        <begin position="77"/>
        <end position="102"/>
    </location>
</feature>
<proteinExistence type="predicted"/>
<evidence type="ECO:0000256" key="1">
    <source>
        <dbReference type="SAM" id="MobiDB-lite"/>
    </source>
</evidence>
<dbReference type="EMBL" id="BGZK01001413">
    <property type="protein sequence ID" value="GBP79385.1"/>
    <property type="molecule type" value="Genomic_DNA"/>
</dbReference>
<name>A0A4C1YYH4_EUMVA</name>
<evidence type="ECO:0000313" key="2">
    <source>
        <dbReference type="EMBL" id="GBP79385.1"/>
    </source>
</evidence>
<keyword evidence="3" id="KW-1185">Reference proteome</keyword>
<dbReference type="AlphaFoldDB" id="A0A4C1YYH4"/>